<dbReference type="OrthoDB" id="76587at2759"/>
<dbReference type="Proteomes" id="UP000294530">
    <property type="component" value="Unassembled WGS sequence"/>
</dbReference>
<dbReference type="InterPro" id="IPR038077">
    <property type="entry name" value="Troponin_sf"/>
</dbReference>
<dbReference type="RefSeq" id="XP_067821642.1">
    <property type="nucleotide sequence ID" value="XM_067959674.1"/>
</dbReference>
<accession>A0A976NY05</accession>
<evidence type="ECO:0000313" key="3">
    <source>
        <dbReference type="Proteomes" id="UP000294530"/>
    </source>
</evidence>
<evidence type="ECO:0000256" key="1">
    <source>
        <dbReference type="SAM" id="Coils"/>
    </source>
</evidence>
<reference evidence="2 3" key="1">
    <citation type="journal article" date="2021" name="Genome Biol.">
        <title>AFLAP: assembly-free linkage analysis pipeline using k-mers from genome sequencing data.</title>
        <authorList>
            <person name="Fletcher K."/>
            <person name="Zhang L."/>
            <person name="Gil J."/>
            <person name="Han R."/>
            <person name="Cavanaugh K."/>
            <person name="Michelmore R."/>
        </authorList>
    </citation>
    <scope>NUCLEOTIDE SEQUENCE [LARGE SCALE GENOMIC DNA]</scope>
    <source>
        <strain evidence="2 3">SF5</strain>
    </source>
</reference>
<evidence type="ECO:0000313" key="2">
    <source>
        <dbReference type="EMBL" id="TDH72143.1"/>
    </source>
</evidence>
<organism evidence="2 3">
    <name type="scientific">Bremia lactucae</name>
    <name type="common">Lettuce downy mildew</name>
    <dbReference type="NCBI Taxonomy" id="4779"/>
    <lineage>
        <taxon>Eukaryota</taxon>
        <taxon>Sar</taxon>
        <taxon>Stramenopiles</taxon>
        <taxon>Oomycota</taxon>
        <taxon>Peronosporomycetes</taxon>
        <taxon>Peronosporales</taxon>
        <taxon>Peronosporaceae</taxon>
        <taxon>Bremia</taxon>
    </lineage>
</organism>
<comment type="caution">
    <text evidence="2">The sequence shown here is derived from an EMBL/GenBank/DDBJ whole genome shotgun (WGS) entry which is preliminary data.</text>
</comment>
<gene>
    <name evidence="2" type="ORF">CCR75_001572</name>
</gene>
<feature type="coiled-coil region" evidence="1">
    <location>
        <begin position="87"/>
        <end position="156"/>
    </location>
</feature>
<dbReference type="EMBL" id="SHOA02000003">
    <property type="protein sequence ID" value="TDH72143.1"/>
    <property type="molecule type" value="Genomic_DNA"/>
</dbReference>
<name>A0A976NY05_BRELC</name>
<proteinExistence type="predicted"/>
<dbReference type="KEGG" id="blac:94345345"/>
<dbReference type="SUPFAM" id="SSF90250">
    <property type="entry name" value="Troponin coil-coiled subunits"/>
    <property type="match status" value="1"/>
</dbReference>
<sequence length="389" mass="44923">MSSKMELEAPPSDDQVFTALYMTKTLAKLRANEKTPQAAGVELQTALRELHTLQQEFVTKQAKQNLLDHLAQVDELDVLQKVAASRKAQAEADYDQEKRELQKAVRERKDALELLEKIAGEVEQQKSKVLEHERTKNMHEKELAQLNEVWKELQRRNAHRKAAVQVATGVMITDEEDCGRVLDQQTQNIQEMHQRQKQLEDEKIDISIKVKRTKKLIENLTKQNDLRSKDVEVKQREQDYMTLQKMKQWYNHVRNIMESVSGLEVTTISENSLEVRVLKSHLVQLFCHPESAILQRVQFATSDVVADDIVDVAVRDNNVQYLLCEYRERVREHLARQAGSQALRVYDNLCMVANSIITTYSQLQSIYGNLCMVAHSIITTYSQLQSILE</sequence>
<dbReference type="GeneID" id="94345345"/>
<keyword evidence="1" id="KW-0175">Coiled coil</keyword>
<protein>
    <submittedName>
        <fullName evidence="2">Uncharacterized protein</fullName>
    </submittedName>
</protein>
<keyword evidence="3" id="KW-1185">Reference proteome</keyword>
<dbReference type="AlphaFoldDB" id="A0A976NY05"/>